<evidence type="ECO:0000313" key="3">
    <source>
        <dbReference type="Proteomes" id="UP001142489"/>
    </source>
</evidence>
<feature type="non-terminal residue" evidence="2">
    <location>
        <position position="105"/>
    </location>
</feature>
<dbReference type="OrthoDB" id="9907517at2759"/>
<dbReference type="SUPFAM" id="SSF56349">
    <property type="entry name" value="DNA breaking-rejoining enzymes"/>
    <property type="match status" value="1"/>
</dbReference>
<reference evidence="2" key="1">
    <citation type="journal article" date="2023" name="DNA Res.">
        <title>Chromosome-level genome assembly of Phrynocephalus forsythii using third-generation DNA sequencing and Hi-C analysis.</title>
        <authorList>
            <person name="Qi Y."/>
            <person name="Zhao W."/>
            <person name="Zhao Y."/>
            <person name="Niu C."/>
            <person name="Cao S."/>
            <person name="Zhang Y."/>
        </authorList>
    </citation>
    <scope>NUCLEOTIDE SEQUENCE</scope>
    <source>
        <tissue evidence="2">Muscle</tissue>
    </source>
</reference>
<evidence type="ECO:0000313" key="2">
    <source>
        <dbReference type="EMBL" id="KAJ7319884.1"/>
    </source>
</evidence>
<dbReference type="AlphaFoldDB" id="A0A9Q1AXY0"/>
<gene>
    <name evidence="2" type="ORF">JRQ81_019395</name>
</gene>
<comment type="caution">
    <text evidence="2">The sequence shown here is derived from an EMBL/GenBank/DDBJ whole genome shotgun (WGS) entry which is preliminary data.</text>
</comment>
<keyword evidence="3" id="KW-1185">Reference proteome</keyword>
<dbReference type="GO" id="GO:0003677">
    <property type="term" value="F:DNA binding"/>
    <property type="evidence" value="ECO:0007669"/>
    <property type="project" value="InterPro"/>
</dbReference>
<name>A0A9Q1AXY0_9SAUR</name>
<dbReference type="Gene3D" id="1.10.443.10">
    <property type="entry name" value="Intergrase catalytic core"/>
    <property type="match status" value="1"/>
</dbReference>
<sequence length="105" mass="11758">MSKFVVSAKANKLIMALQFQDMEILEDCIVLRLHKSKTEKMEKGYLISLGICSIEGLCPVSAMKKYVAVQGLVEGDLFRQRDGAPLTKYPFQKITSLVFKEAGIE</sequence>
<accession>A0A9Q1AXY0</accession>
<dbReference type="GO" id="GO:0015074">
    <property type="term" value="P:DNA integration"/>
    <property type="evidence" value="ECO:0007669"/>
    <property type="project" value="InterPro"/>
</dbReference>
<dbReference type="EMBL" id="JAPFRF010000010">
    <property type="protein sequence ID" value="KAJ7319884.1"/>
    <property type="molecule type" value="Genomic_DNA"/>
</dbReference>
<evidence type="ECO:0000256" key="1">
    <source>
        <dbReference type="ARBA" id="ARBA00023172"/>
    </source>
</evidence>
<dbReference type="GO" id="GO:0006310">
    <property type="term" value="P:DNA recombination"/>
    <property type="evidence" value="ECO:0007669"/>
    <property type="project" value="UniProtKB-KW"/>
</dbReference>
<organism evidence="2 3">
    <name type="scientific">Phrynocephalus forsythii</name>
    <dbReference type="NCBI Taxonomy" id="171643"/>
    <lineage>
        <taxon>Eukaryota</taxon>
        <taxon>Metazoa</taxon>
        <taxon>Chordata</taxon>
        <taxon>Craniata</taxon>
        <taxon>Vertebrata</taxon>
        <taxon>Euteleostomi</taxon>
        <taxon>Lepidosauria</taxon>
        <taxon>Squamata</taxon>
        <taxon>Bifurcata</taxon>
        <taxon>Unidentata</taxon>
        <taxon>Episquamata</taxon>
        <taxon>Toxicofera</taxon>
        <taxon>Iguania</taxon>
        <taxon>Acrodonta</taxon>
        <taxon>Agamidae</taxon>
        <taxon>Agaminae</taxon>
        <taxon>Phrynocephalus</taxon>
    </lineage>
</organism>
<proteinExistence type="predicted"/>
<protein>
    <submittedName>
        <fullName evidence="2">Uncharacterized protein</fullName>
    </submittedName>
</protein>
<dbReference type="InterPro" id="IPR013762">
    <property type="entry name" value="Integrase-like_cat_sf"/>
</dbReference>
<keyword evidence="1" id="KW-0233">DNA recombination</keyword>
<dbReference type="Proteomes" id="UP001142489">
    <property type="component" value="Unassembled WGS sequence"/>
</dbReference>
<dbReference type="InterPro" id="IPR011010">
    <property type="entry name" value="DNA_brk_join_enz"/>
</dbReference>